<reference evidence="7" key="1">
    <citation type="submission" date="2021-01" db="EMBL/GenBank/DDBJ databases">
        <title>Whole genome shotgun sequence of Planobispora rosea NBRC 15558.</title>
        <authorList>
            <person name="Komaki H."/>
            <person name="Tamura T."/>
        </authorList>
    </citation>
    <scope>NUCLEOTIDE SEQUENCE</scope>
    <source>
        <strain evidence="7">NBRC 15558</strain>
    </source>
</reference>
<dbReference type="InterPro" id="IPR003305">
    <property type="entry name" value="CenC_carb-bd"/>
</dbReference>
<proteinExistence type="inferred from homology"/>
<dbReference type="PANTHER" id="PTHR12631:SF10">
    <property type="entry name" value="BETA-XYLOSIDASE-LIKE PROTEIN-RELATED"/>
    <property type="match status" value="1"/>
</dbReference>
<gene>
    <name evidence="7" type="ORF">Pro02_55630</name>
</gene>
<keyword evidence="3" id="KW-0326">Glycosidase</keyword>
<evidence type="ECO:0000259" key="6">
    <source>
        <dbReference type="Pfam" id="PF02018"/>
    </source>
</evidence>
<dbReference type="Proteomes" id="UP000655044">
    <property type="component" value="Unassembled WGS sequence"/>
</dbReference>
<dbReference type="InterPro" id="IPR017853">
    <property type="entry name" value="GH"/>
</dbReference>
<dbReference type="Gene3D" id="3.20.20.80">
    <property type="entry name" value="Glycosidases"/>
    <property type="match status" value="1"/>
</dbReference>
<accession>A0A8J3WF95</accession>
<dbReference type="GO" id="GO:0004553">
    <property type="term" value="F:hydrolase activity, hydrolyzing O-glycosyl compounds"/>
    <property type="evidence" value="ECO:0007669"/>
    <property type="project" value="TreeGrafter"/>
</dbReference>
<feature type="compositionally biased region" description="Low complexity" evidence="4">
    <location>
        <begin position="33"/>
        <end position="43"/>
    </location>
</feature>
<evidence type="ECO:0000256" key="3">
    <source>
        <dbReference type="ARBA" id="ARBA00023295"/>
    </source>
</evidence>
<dbReference type="EMBL" id="BOOI01000055">
    <property type="protein sequence ID" value="GIH87155.1"/>
    <property type="molecule type" value="Genomic_DNA"/>
</dbReference>
<comment type="caution">
    <text evidence="7">The sequence shown here is derived from an EMBL/GenBank/DDBJ whole genome shotgun (WGS) entry which is preliminary data.</text>
</comment>
<dbReference type="Pfam" id="PF02018">
    <property type="entry name" value="CBM_4_9"/>
    <property type="match status" value="1"/>
</dbReference>
<comment type="similarity">
    <text evidence="1">Belongs to the glycosyl hydrolase 39 family.</text>
</comment>
<dbReference type="PANTHER" id="PTHR12631">
    <property type="entry name" value="ALPHA-L-IDURONIDASE"/>
    <property type="match status" value="1"/>
</dbReference>
<feature type="region of interest" description="Disordered" evidence="4">
    <location>
        <begin position="33"/>
        <end position="105"/>
    </location>
</feature>
<evidence type="ECO:0000256" key="1">
    <source>
        <dbReference type="ARBA" id="ARBA00008875"/>
    </source>
</evidence>
<dbReference type="InterPro" id="IPR008979">
    <property type="entry name" value="Galactose-bd-like_sf"/>
</dbReference>
<feature type="domain" description="CBM-cenC" evidence="6">
    <location>
        <begin position="63"/>
        <end position="198"/>
    </location>
</feature>
<name>A0A8J3WF95_PLARO</name>
<dbReference type="Gene3D" id="2.60.120.260">
    <property type="entry name" value="Galactose-binding domain-like"/>
    <property type="match status" value="1"/>
</dbReference>
<keyword evidence="8" id="KW-1185">Reference proteome</keyword>
<dbReference type="SUPFAM" id="SSF51445">
    <property type="entry name" value="(Trans)glycosidases"/>
    <property type="match status" value="1"/>
</dbReference>
<dbReference type="SUPFAM" id="SSF49785">
    <property type="entry name" value="Galactose-binding domain-like"/>
    <property type="match status" value="1"/>
</dbReference>
<evidence type="ECO:0000256" key="4">
    <source>
        <dbReference type="SAM" id="MobiDB-lite"/>
    </source>
</evidence>
<evidence type="ECO:0000259" key="5">
    <source>
        <dbReference type="Pfam" id="PF01229"/>
    </source>
</evidence>
<evidence type="ECO:0000313" key="7">
    <source>
        <dbReference type="EMBL" id="GIH87155.1"/>
    </source>
</evidence>
<dbReference type="InterPro" id="IPR051923">
    <property type="entry name" value="Glycosyl_Hydrolase_39"/>
</dbReference>
<sequence>MMLEVLLVGKRTTRPAVAVLAALAFTWPQTGTPAAAAPGGPAQKSHASSTSPPPQRAAQAPGELLKNPGFEGDHTGTAPGWRVNAWGTPAPGARLTPEDGQAHGGRRAQRFQVDTAPERVHLTQGHRFTGGRTYRASIWVRAASPVTVTLQVRSDDSAKDFYQAFAVHTTEVGTRWQRIEATGTAPHDMSGSFRVFLGGPGTVTVDDASLTEVSPAGDSGLKPSGGPVPADYFGMHLLCRGCYGDSWPSIGFGLWRMWDNGVRWRDLEPRRGEWNFTMMDYFMKSAADNRVSVLYTLGVPPLWAASNREKGAYGPGSAAMPASLADWRRYVRTVATRYKGRIQLYEMWNEPDYHKFWNGTPAQLAELTRAAAEEIRRADPAAKIVSPGITINGLNWLDRYLAAGAGEHLDVVGAHVYFGLRPESVASRVRNVKGIMKAHGLGNLPLRVTEGAPLGTASTPGPAVGTTSRALALFWAYGASGFDWYTWDRHGDRVIELSGEDRRTPTAAGRAYARTVTWLRGARMTGHTVDGAGTHVITLTRPGGYTARMIWNERGVATVAVPGDWRVDRWSDLTGQPRDASPRKINVDGRPILLESGPRQ</sequence>
<evidence type="ECO:0000256" key="2">
    <source>
        <dbReference type="ARBA" id="ARBA00022801"/>
    </source>
</evidence>
<feature type="domain" description="Glycosyl hydrolases family 39 N-terminal catalytic" evidence="5">
    <location>
        <begin position="264"/>
        <end position="417"/>
    </location>
</feature>
<dbReference type="AlphaFoldDB" id="A0A8J3WF95"/>
<organism evidence="7 8">
    <name type="scientific">Planobispora rosea</name>
    <dbReference type="NCBI Taxonomy" id="35762"/>
    <lineage>
        <taxon>Bacteria</taxon>
        <taxon>Bacillati</taxon>
        <taxon>Actinomycetota</taxon>
        <taxon>Actinomycetes</taxon>
        <taxon>Streptosporangiales</taxon>
        <taxon>Streptosporangiaceae</taxon>
        <taxon>Planobispora</taxon>
    </lineage>
</organism>
<keyword evidence="2" id="KW-0378">Hydrolase</keyword>
<evidence type="ECO:0000313" key="8">
    <source>
        <dbReference type="Proteomes" id="UP000655044"/>
    </source>
</evidence>
<dbReference type="InterPro" id="IPR049166">
    <property type="entry name" value="GH39_cat"/>
</dbReference>
<feature type="region of interest" description="Disordered" evidence="4">
    <location>
        <begin position="572"/>
        <end position="600"/>
    </location>
</feature>
<dbReference type="Pfam" id="PF01229">
    <property type="entry name" value="Glyco_hydro_39"/>
    <property type="match status" value="1"/>
</dbReference>
<protein>
    <submittedName>
        <fullName evidence="7">Uncharacterized protein</fullName>
    </submittedName>
</protein>